<reference evidence="3 4" key="1">
    <citation type="journal article" date="2024" name="Commun. Biol.">
        <title>Comparative genomic analysis of thermophilic fungi reveals convergent evolutionary adaptations and gene losses.</title>
        <authorList>
            <person name="Steindorff A.S."/>
            <person name="Aguilar-Pontes M.V."/>
            <person name="Robinson A.J."/>
            <person name="Andreopoulos B."/>
            <person name="LaButti K."/>
            <person name="Kuo A."/>
            <person name="Mondo S."/>
            <person name="Riley R."/>
            <person name="Otillar R."/>
            <person name="Haridas S."/>
            <person name="Lipzen A."/>
            <person name="Grimwood J."/>
            <person name="Schmutz J."/>
            <person name="Clum A."/>
            <person name="Reid I.D."/>
            <person name="Moisan M.C."/>
            <person name="Butler G."/>
            <person name="Nguyen T.T.M."/>
            <person name="Dewar K."/>
            <person name="Conant G."/>
            <person name="Drula E."/>
            <person name="Henrissat B."/>
            <person name="Hansel C."/>
            <person name="Singer S."/>
            <person name="Hutchinson M.I."/>
            <person name="de Vries R.P."/>
            <person name="Natvig D.O."/>
            <person name="Powell A.J."/>
            <person name="Tsang A."/>
            <person name="Grigoriev I.V."/>
        </authorList>
    </citation>
    <scope>NUCLEOTIDE SEQUENCE [LARGE SCALE GENOMIC DNA]</scope>
    <source>
        <strain evidence="3 4">CBS 620.91</strain>
    </source>
</reference>
<accession>A0ABR3VGE8</accession>
<name>A0ABR3VGE8_HUMIN</name>
<feature type="compositionally biased region" description="Basic and acidic residues" evidence="1">
    <location>
        <begin position="112"/>
        <end position="124"/>
    </location>
</feature>
<proteinExistence type="predicted"/>
<feature type="compositionally biased region" description="Basic and acidic residues" evidence="1">
    <location>
        <begin position="301"/>
        <end position="316"/>
    </location>
</feature>
<feature type="compositionally biased region" description="Low complexity" evidence="1">
    <location>
        <begin position="285"/>
        <end position="300"/>
    </location>
</feature>
<comment type="caution">
    <text evidence="3">The sequence shown here is derived from an EMBL/GenBank/DDBJ whole genome shotgun (WGS) entry which is preliminary data.</text>
</comment>
<dbReference type="Proteomes" id="UP001583172">
    <property type="component" value="Unassembled WGS sequence"/>
</dbReference>
<feature type="region of interest" description="Disordered" evidence="1">
    <location>
        <begin position="20"/>
        <end position="216"/>
    </location>
</feature>
<dbReference type="Pfam" id="PF26118">
    <property type="entry name" value="DUF8035"/>
    <property type="match status" value="1"/>
</dbReference>
<evidence type="ECO:0000259" key="2">
    <source>
        <dbReference type="Pfam" id="PF26118"/>
    </source>
</evidence>
<sequence>MSRWDPDRDRYEYDRERILEKERERDDDRYARRYPHFDDDDRSDHVLRESERRHVVYRGSSPGPIRRRAPSPPGRSQADDEVERSRVTFERERYRSPSPAPLRRRARSPPAEMERSRVTVEKERHRSRSPPPRLIRRQSSLDTFDRHPPRRYLDPEDRAYSPPPLTPAPGLATRRERIEHRDRFRDPRVSPYTYADPPPPRPPAPPAPVMSGGLHPVFRDARDRDREYYGEMQLANKERYEEDELHAYARRVRDEQLGRTTVETVRRTRSRSRERTSVRRRERSSSSSSRSSSSSSSSGESEGRSSVLERKDEYPKKGKTKIPRKMVSKRALRELGYPFVEEGNTIIVQLALGQQNIEDLVKLSAEYKKINEPTTIRYHSSTVGGHVLAEVDRSERRTEVYDHSPAYYDRPQIITSGPPVPYTPPTTITTTSSSGTGPIIIQTGPPPPPPRPSPFPVLAINIIFVDHQSSNTAQRPA</sequence>
<evidence type="ECO:0000313" key="3">
    <source>
        <dbReference type="EMBL" id="KAL1840506.1"/>
    </source>
</evidence>
<evidence type="ECO:0000256" key="1">
    <source>
        <dbReference type="SAM" id="MobiDB-lite"/>
    </source>
</evidence>
<evidence type="ECO:0000313" key="4">
    <source>
        <dbReference type="Proteomes" id="UP001583172"/>
    </source>
</evidence>
<feature type="region of interest" description="Disordered" evidence="1">
    <location>
        <begin position="249"/>
        <end position="322"/>
    </location>
</feature>
<feature type="compositionally biased region" description="Pro residues" evidence="1">
    <location>
        <begin position="196"/>
        <end position="208"/>
    </location>
</feature>
<protein>
    <recommendedName>
        <fullName evidence="2">DUF8035 domain-containing protein</fullName>
    </recommendedName>
</protein>
<feature type="compositionally biased region" description="Basic and acidic residues" evidence="1">
    <location>
        <begin position="83"/>
        <end position="95"/>
    </location>
</feature>
<feature type="compositionally biased region" description="Basic and acidic residues" evidence="1">
    <location>
        <begin position="20"/>
        <end position="54"/>
    </location>
</feature>
<gene>
    <name evidence="3" type="ORF">VTJ49DRAFT_419</name>
</gene>
<feature type="compositionally biased region" description="Basic and acidic residues" evidence="1">
    <location>
        <begin position="143"/>
        <end position="159"/>
    </location>
</feature>
<feature type="compositionally biased region" description="Basic and acidic residues" evidence="1">
    <location>
        <begin position="173"/>
        <end position="188"/>
    </location>
</feature>
<organism evidence="3 4">
    <name type="scientific">Humicola insolens</name>
    <name type="common">Soft-rot fungus</name>
    <dbReference type="NCBI Taxonomy" id="85995"/>
    <lineage>
        <taxon>Eukaryota</taxon>
        <taxon>Fungi</taxon>
        <taxon>Dikarya</taxon>
        <taxon>Ascomycota</taxon>
        <taxon>Pezizomycotina</taxon>
        <taxon>Sordariomycetes</taxon>
        <taxon>Sordariomycetidae</taxon>
        <taxon>Sordariales</taxon>
        <taxon>Chaetomiaceae</taxon>
        <taxon>Mycothermus</taxon>
    </lineage>
</organism>
<dbReference type="EMBL" id="JAZGSY010000110">
    <property type="protein sequence ID" value="KAL1840506.1"/>
    <property type="molecule type" value="Genomic_DNA"/>
</dbReference>
<feature type="domain" description="DUF8035" evidence="2">
    <location>
        <begin position="316"/>
        <end position="369"/>
    </location>
</feature>
<dbReference type="InterPro" id="IPR058348">
    <property type="entry name" value="DUF8035"/>
</dbReference>
<keyword evidence="4" id="KW-1185">Reference proteome</keyword>